<dbReference type="GeneID" id="34560522"/>
<keyword evidence="2" id="KW-1185">Reference proteome</keyword>
<dbReference type="AlphaFoldDB" id="A0A1G4B791"/>
<evidence type="ECO:0000313" key="1">
    <source>
        <dbReference type="EMBL" id="OHE97320.1"/>
    </source>
</evidence>
<comment type="caution">
    <text evidence="1">The sequence shown here is derived from an EMBL/GenBank/DDBJ whole genome shotgun (WGS) entry which is preliminary data.</text>
</comment>
<dbReference type="EMBL" id="MJBS01000059">
    <property type="protein sequence ID" value="OHE97320.1"/>
    <property type="molecule type" value="Genomic_DNA"/>
</dbReference>
<organism evidence="1 2">
    <name type="scientific">Colletotrichum orchidophilum</name>
    <dbReference type="NCBI Taxonomy" id="1209926"/>
    <lineage>
        <taxon>Eukaryota</taxon>
        <taxon>Fungi</taxon>
        <taxon>Dikarya</taxon>
        <taxon>Ascomycota</taxon>
        <taxon>Pezizomycotina</taxon>
        <taxon>Sordariomycetes</taxon>
        <taxon>Hypocreomycetidae</taxon>
        <taxon>Glomerellales</taxon>
        <taxon>Glomerellaceae</taxon>
        <taxon>Colletotrichum</taxon>
    </lineage>
</organism>
<dbReference type="Proteomes" id="UP000176998">
    <property type="component" value="Unassembled WGS sequence"/>
</dbReference>
<accession>A0A1G4B791</accession>
<sequence length="298" mass="34186">MAEGLAVLGGLAASMQLAETAAKGLLGAVKLVKQLKEIPKKTAIQLEDVERSLCLPEPEYEPSLSRSAERLVDALNETDGVLRPLMRDYIKAGGNRVKTLWREVVMFIREADVAEKLDRVRFVNDEFLPRGFQRVEKGQHDIAIQGDRMSAMVDHNLSNLRDDIRISHGTLQDMIRQQDQRMTEERRIFRNELLDILKSPEPFDQCSSVLQQGITAKEREELEFDTRVALLRNPNDLQDAFALDYDDLAMAIIRRSYEDVCSLEMILSSPDLSSRVMLITMRIEFILSWRREQLFRPP</sequence>
<name>A0A1G4B791_9PEZI</name>
<reference evidence="1 2" key="1">
    <citation type="submission" date="2016-09" db="EMBL/GenBank/DDBJ databases">
        <authorList>
            <person name="Capua I."/>
            <person name="De Benedictis P."/>
            <person name="Joannis T."/>
            <person name="Lombin L.H."/>
            <person name="Cattoli G."/>
        </authorList>
    </citation>
    <scope>NUCLEOTIDE SEQUENCE [LARGE SCALE GENOMIC DNA]</scope>
    <source>
        <strain evidence="1 2">IMI 309357</strain>
    </source>
</reference>
<protein>
    <recommendedName>
        <fullName evidence="3">Fungal N-terminal domain-containing protein</fullName>
    </recommendedName>
</protein>
<proteinExistence type="predicted"/>
<evidence type="ECO:0008006" key="3">
    <source>
        <dbReference type="Google" id="ProtNLM"/>
    </source>
</evidence>
<evidence type="ECO:0000313" key="2">
    <source>
        <dbReference type="Proteomes" id="UP000176998"/>
    </source>
</evidence>
<dbReference type="RefSeq" id="XP_022474475.1">
    <property type="nucleotide sequence ID" value="XM_022619012.1"/>
</dbReference>
<dbReference type="STRING" id="1209926.A0A1G4B791"/>
<dbReference type="OrthoDB" id="5308957at2759"/>
<gene>
    <name evidence="1" type="ORF">CORC01_07375</name>
</gene>